<evidence type="ECO:0000313" key="2">
    <source>
        <dbReference type="Proteomes" id="UP000437862"/>
    </source>
</evidence>
<dbReference type="Proteomes" id="UP000437862">
    <property type="component" value="Chromosome"/>
</dbReference>
<sequence>MRTLDDILQTELLSEGDPGVLAKVRPAFIKLIQRLKDLGPQASDAARLQVFSEAFDHINQFEDEIETVERETILEAMYDIGDAVGLDRTTQYCEDWRGDW</sequence>
<reference evidence="1 2" key="1">
    <citation type="submission" date="2019-12" db="EMBL/GenBank/DDBJ databases">
        <title>Draft Genome Sequences of Six Type Strains of the Genus Massilia.</title>
        <authorList>
            <person name="Miess H."/>
            <person name="Frediansyah A."/>
            <person name="Goeker M."/>
            <person name="Gross H."/>
        </authorList>
    </citation>
    <scope>NUCLEOTIDE SEQUENCE [LARGE SCALE GENOMIC DNA]</scope>
    <source>
        <strain evidence="1 2">DSM 26639</strain>
    </source>
</reference>
<dbReference type="Gene3D" id="1.20.1480.40">
    <property type="entry name" value="Uncharacterised protein PF16133, DUF4844"/>
    <property type="match status" value="1"/>
</dbReference>
<keyword evidence="2" id="KW-1185">Reference proteome</keyword>
<organism evidence="1 2">
    <name type="scientific">Pseudoduganella flava</name>
    <dbReference type="NCBI Taxonomy" id="871742"/>
    <lineage>
        <taxon>Bacteria</taxon>
        <taxon>Pseudomonadati</taxon>
        <taxon>Pseudomonadota</taxon>
        <taxon>Betaproteobacteria</taxon>
        <taxon>Burkholderiales</taxon>
        <taxon>Oxalobacteraceae</taxon>
        <taxon>Telluria group</taxon>
        <taxon>Pseudoduganella</taxon>
    </lineage>
</organism>
<name>A0ABX6FU67_9BURK</name>
<dbReference type="InterPro" id="IPR038360">
    <property type="entry name" value="DUF4844_sf"/>
</dbReference>
<dbReference type="EMBL" id="CP046904">
    <property type="protein sequence ID" value="QGZ40043.1"/>
    <property type="molecule type" value="Genomic_DNA"/>
</dbReference>
<gene>
    <name evidence="1" type="ORF">GO485_13905</name>
</gene>
<dbReference type="RefSeq" id="WP_158206744.1">
    <property type="nucleotide sequence ID" value="NZ_CP046904.1"/>
</dbReference>
<proteinExistence type="predicted"/>
<protein>
    <submittedName>
        <fullName evidence="1">Uncharacterized protein</fullName>
    </submittedName>
</protein>
<evidence type="ECO:0000313" key="1">
    <source>
        <dbReference type="EMBL" id="QGZ40043.1"/>
    </source>
</evidence>
<accession>A0ABX6FU67</accession>